<gene>
    <name evidence="1" type="ORF">L2E82_12475</name>
</gene>
<evidence type="ECO:0000313" key="2">
    <source>
        <dbReference type="Proteomes" id="UP001055811"/>
    </source>
</evidence>
<name>A0ACB9GGX6_CICIN</name>
<reference evidence="2" key="1">
    <citation type="journal article" date="2022" name="Mol. Ecol. Resour.">
        <title>The genomes of chicory, endive, great burdock and yacon provide insights into Asteraceae palaeo-polyploidization history and plant inulin production.</title>
        <authorList>
            <person name="Fan W."/>
            <person name="Wang S."/>
            <person name="Wang H."/>
            <person name="Wang A."/>
            <person name="Jiang F."/>
            <person name="Liu H."/>
            <person name="Zhao H."/>
            <person name="Xu D."/>
            <person name="Zhang Y."/>
        </authorList>
    </citation>
    <scope>NUCLEOTIDE SEQUENCE [LARGE SCALE GENOMIC DNA]</scope>
    <source>
        <strain evidence="2">cv. Punajuju</strain>
    </source>
</reference>
<dbReference type="EMBL" id="CM042010">
    <property type="protein sequence ID" value="KAI3782428.1"/>
    <property type="molecule type" value="Genomic_DNA"/>
</dbReference>
<reference evidence="1 2" key="2">
    <citation type="journal article" date="2022" name="Mol. Ecol. Resour.">
        <title>The genomes of chicory, endive, great burdock and yacon provide insights into Asteraceae paleo-polyploidization history and plant inulin production.</title>
        <authorList>
            <person name="Fan W."/>
            <person name="Wang S."/>
            <person name="Wang H."/>
            <person name="Wang A."/>
            <person name="Jiang F."/>
            <person name="Liu H."/>
            <person name="Zhao H."/>
            <person name="Xu D."/>
            <person name="Zhang Y."/>
        </authorList>
    </citation>
    <scope>NUCLEOTIDE SEQUENCE [LARGE SCALE GENOMIC DNA]</scope>
    <source>
        <strain evidence="2">cv. Punajuju</strain>
        <tissue evidence="1">Leaves</tissue>
    </source>
</reference>
<keyword evidence="2" id="KW-1185">Reference proteome</keyword>
<proteinExistence type="predicted"/>
<dbReference type="Proteomes" id="UP001055811">
    <property type="component" value="Linkage Group LG02"/>
</dbReference>
<organism evidence="1 2">
    <name type="scientific">Cichorium intybus</name>
    <name type="common">Chicory</name>
    <dbReference type="NCBI Taxonomy" id="13427"/>
    <lineage>
        <taxon>Eukaryota</taxon>
        <taxon>Viridiplantae</taxon>
        <taxon>Streptophyta</taxon>
        <taxon>Embryophyta</taxon>
        <taxon>Tracheophyta</taxon>
        <taxon>Spermatophyta</taxon>
        <taxon>Magnoliopsida</taxon>
        <taxon>eudicotyledons</taxon>
        <taxon>Gunneridae</taxon>
        <taxon>Pentapetalae</taxon>
        <taxon>asterids</taxon>
        <taxon>campanulids</taxon>
        <taxon>Asterales</taxon>
        <taxon>Asteraceae</taxon>
        <taxon>Cichorioideae</taxon>
        <taxon>Cichorieae</taxon>
        <taxon>Cichoriinae</taxon>
        <taxon>Cichorium</taxon>
    </lineage>
</organism>
<evidence type="ECO:0000313" key="1">
    <source>
        <dbReference type="EMBL" id="KAI3782428.1"/>
    </source>
</evidence>
<comment type="caution">
    <text evidence="1">The sequence shown here is derived from an EMBL/GenBank/DDBJ whole genome shotgun (WGS) entry which is preliminary data.</text>
</comment>
<protein>
    <submittedName>
        <fullName evidence="1">Uncharacterized protein</fullName>
    </submittedName>
</protein>
<sequence length="176" mass="19823">MNMFIQLKESQQMPKENGKSFYLQAENDAKVNAGFSAAKHCSMELLLQKCIKKKTHESMTDMGQKQVSVIDTLVRNASESNEHHDAEITSARATAEEDVSKNSDDIINHMEEEQEAVSGVFETTKAQARILDKLRKDHSTQSGAIEQKARDTFHQKYMDYEPSGNTPVRCDIDVPS</sequence>
<accession>A0ACB9GGX6</accession>